<sequence length="209" mass="22549">MTEADRTRRAAMVDTLRHNGIHNRLVLEAMATVPRERFVDPAWADEAYDDQPLPIGSGQTISVPWIVARMTAALELSGTENVLEVGTGSGYAAAVLAQCCRRVTTIERHQGLAEQARRRLSELNYSTVEVRDGDGARGAPDRAPFDAISVTAMAESLPQPLLDQLTPHGTLVCPVGQGGLGDLVRLRNGHRETLSSVGFVPLVTDEDSP</sequence>
<dbReference type="GO" id="GO:0030091">
    <property type="term" value="P:protein repair"/>
    <property type="evidence" value="ECO:0007669"/>
    <property type="project" value="UniProtKB-UniRule"/>
</dbReference>
<dbReference type="FunFam" id="3.40.50.150:FF:000010">
    <property type="entry name" value="Protein-L-isoaspartate O-methyltransferase"/>
    <property type="match status" value="1"/>
</dbReference>
<dbReference type="GO" id="GO:0005737">
    <property type="term" value="C:cytoplasm"/>
    <property type="evidence" value="ECO:0007669"/>
    <property type="project" value="UniProtKB-SubCell"/>
</dbReference>
<dbReference type="Pfam" id="PF01135">
    <property type="entry name" value="PCMT"/>
    <property type="match status" value="1"/>
</dbReference>
<comment type="caution">
    <text evidence="8">The sequence shown here is derived from an EMBL/GenBank/DDBJ whole genome shotgun (WGS) entry which is preliminary data.</text>
</comment>
<evidence type="ECO:0000256" key="4">
    <source>
        <dbReference type="ARBA" id="ARBA00022603"/>
    </source>
</evidence>
<evidence type="ECO:0000313" key="9">
    <source>
        <dbReference type="Proteomes" id="UP000253495"/>
    </source>
</evidence>
<dbReference type="AlphaFoldDB" id="A0A368VW00"/>
<dbReference type="GO" id="GO:0032259">
    <property type="term" value="P:methylation"/>
    <property type="evidence" value="ECO:0007669"/>
    <property type="project" value="UniProtKB-KW"/>
</dbReference>
<dbReference type="EC" id="2.1.1.77" evidence="7"/>
<dbReference type="GO" id="GO:0004719">
    <property type="term" value="F:protein-L-isoaspartate (D-aspartate) O-methyltransferase activity"/>
    <property type="evidence" value="ECO:0007669"/>
    <property type="project" value="UniProtKB-UniRule"/>
</dbReference>
<dbReference type="InterPro" id="IPR029063">
    <property type="entry name" value="SAM-dependent_MTases_sf"/>
</dbReference>
<keyword evidence="9" id="KW-1185">Reference proteome</keyword>
<dbReference type="HAMAP" id="MF_00090">
    <property type="entry name" value="PIMT"/>
    <property type="match status" value="1"/>
</dbReference>
<dbReference type="NCBIfam" id="NF001453">
    <property type="entry name" value="PRK00312.1"/>
    <property type="match status" value="1"/>
</dbReference>
<evidence type="ECO:0000256" key="5">
    <source>
        <dbReference type="ARBA" id="ARBA00022679"/>
    </source>
</evidence>
<dbReference type="NCBIfam" id="TIGR00080">
    <property type="entry name" value="pimt"/>
    <property type="match status" value="1"/>
</dbReference>
<protein>
    <recommendedName>
        <fullName evidence="7">Protein-L-isoaspartate O-methyltransferase</fullName>
        <ecNumber evidence="7">2.1.1.77</ecNumber>
    </recommendedName>
    <alternativeName>
        <fullName evidence="7">L-isoaspartyl protein carboxyl methyltransferase</fullName>
    </alternativeName>
    <alternativeName>
        <fullName evidence="7">Protein L-isoaspartyl methyltransferase</fullName>
    </alternativeName>
    <alternativeName>
        <fullName evidence="7">Protein-beta-aspartate methyltransferase</fullName>
        <shortName evidence="7">PIMT</shortName>
    </alternativeName>
</protein>
<keyword evidence="5 7" id="KW-0808">Transferase</keyword>
<dbReference type="Proteomes" id="UP000253495">
    <property type="component" value="Unassembled WGS sequence"/>
</dbReference>
<evidence type="ECO:0000256" key="2">
    <source>
        <dbReference type="ARBA" id="ARBA00005369"/>
    </source>
</evidence>
<keyword evidence="3 7" id="KW-0963">Cytoplasm</keyword>
<comment type="function">
    <text evidence="7">Catalyzes the methyl esterification of L-isoaspartyl residues in peptides and proteins that result from spontaneous decomposition of normal L-aspartyl and L-asparaginyl residues. It plays a role in the repair and/or degradation of damaged proteins.</text>
</comment>
<dbReference type="PANTHER" id="PTHR11579">
    <property type="entry name" value="PROTEIN-L-ISOASPARTATE O-METHYLTRANSFERASE"/>
    <property type="match status" value="1"/>
</dbReference>
<gene>
    <name evidence="7" type="primary">pcm</name>
    <name evidence="8" type="ORF">DFQ14_102321</name>
</gene>
<dbReference type="Gene3D" id="3.40.50.150">
    <property type="entry name" value="Vaccinia Virus protein VP39"/>
    <property type="match status" value="1"/>
</dbReference>
<keyword evidence="4 7" id="KW-0489">Methyltransferase</keyword>
<dbReference type="SUPFAM" id="SSF53335">
    <property type="entry name" value="S-adenosyl-L-methionine-dependent methyltransferases"/>
    <property type="match status" value="1"/>
</dbReference>
<accession>A0A368VW00</accession>
<name>A0A368VW00_9ACTN</name>
<evidence type="ECO:0000313" key="8">
    <source>
        <dbReference type="EMBL" id="RCW46019.1"/>
    </source>
</evidence>
<comment type="catalytic activity">
    <reaction evidence="7">
        <text>[protein]-L-isoaspartate + S-adenosyl-L-methionine = [protein]-L-isoaspartate alpha-methyl ester + S-adenosyl-L-homocysteine</text>
        <dbReference type="Rhea" id="RHEA:12705"/>
        <dbReference type="Rhea" id="RHEA-COMP:12143"/>
        <dbReference type="Rhea" id="RHEA-COMP:12144"/>
        <dbReference type="ChEBI" id="CHEBI:57856"/>
        <dbReference type="ChEBI" id="CHEBI:59789"/>
        <dbReference type="ChEBI" id="CHEBI:90596"/>
        <dbReference type="ChEBI" id="CHEBI:90598"/>
        <dbReference type="EC" id="2.1.1.77"/>
    </reaction>
</comment>
<reference evidence="8 9" key="1">
    <citation type="submission" date="2018-07" db="EMBL/GenBank/DDBJ databases">
        <title>Genomic Encyclopedia of Type Strains, Phase III (KMG-III): the genomes of soil and plant-associated and newly described type strains.</title>
        <authorList>
            <person name="Whitman W."/>
        </authorList>
    </citation>
    <scope>NUCLEOTIDE SEQUENCE [LARGE SCALE GENOMIC DNA]</scope>
    <source>
        <strain evidence="8 9">CECT 8575</strain>
    </source>
</reference>
<evidence type="ECO:0000256" key="1">
    <source>
        <dbReference type="ARBA" id="ARBA00004496"/>
    </source>
</evidence>
<comment type="similarity">
    <text evidence="2 7">Belongs to the methyltransferase superfamily. L-isoaspartyl/D-aspartyl protein methyltransferase family.</text>
</comment>
<organism evidence="8 9">
    <name type="scientific">Halopolyspora algeriensis</name>
    <dbReference type="NCBI Taxonomy" id="1500506"/>
    <lineage>
        <taxon>Bacteria</taxon>
        <taxon>Bacillati</taxon>
        <taxon>Actinomycetota</taxon>
        <taxon>Actinomycetes</taxon>
        <taxon>Actinomycetes incertae sedis</taxon>
        <taxon>Halopolyspora</taxon>
    </lineage>
</organism>
<evidence type="ECO:0000256" key="6">
    <source>
        <dbReference type="ARBA" id="ARBA00022691"/>
    </source>
</evidence>
<dbReference type="OrthoDB" id="4035289at2"/>
<evidence type="ECO:0000256" key="3">
    <source>
        <dbReference type="ARBA" id="ARBA00022490"/>
    </source>
</evidence>
<proteinExistence type="inferred from homology"/>
<dbReference type="PANTHER" id="PTHR11579:SF0">
    <property type="entry name" value="PROTEIN-L-ISOASPARTATE(D-ASPARTATE) O-METHYLTRANSFERASE"/>
    <property type="match status" value="1"/>
</dbReference>
<dbReference type="InterPro" id="IPR000682">
    <property type="entry name" value="PCMT"/>
</dbReference>
<comment type="subcellular location">
    <subcellularLocation>
        <location evidence="1 7">Cytoplasm</location>
    </subcellularLocation>
</comment>
<keyword evidence="6 7" id="KW-0949">S-adenosyl-L-methionine</keyword>
<dbReference type="CDD" id="cd02440">
    <property type="entry name" value="AdoMet_MTases"/>
    <property type="match status" value="1"/>
</dbReference>
<evidence type="ECO:0000256" key="7">
    <source>
        <dbReference type="HAMAP-Rule" id="MF_00090"/>
    </source>
</evidence>
<feature type="active site" evidence="7">
    <location>
        <position position="62"/>
    </location>
</feature>
<dbReference type="EMBL" id="QPJC01000002">
    <property type="protein sequence ID" value="RCW46019.1"/>
    <property type="molecule type" value="Genomic_DNA"/>
</dbReference>
<dbReference type="RefSeq" id="WP_114451852.1">
    <property type="nucleotide sequence ID" value="NZ_QPJC01000002.1"/>
</dbReference>